<dbReference type="Gene3D" id="1.10.10.10">
    <property type="entry name" value="Winged helix-like DNA-binding domain superfamily/Winged helix DNA-binding domain"/>
    <property type="match status" value="1"/>
</dbReference>
<dbReference type="InterPro" id="IPR036390">
    <property type="entry name" value="WH_DNA-bd_sf"/>
</dbReference>
<dbReference type="EMBL" id="CP021425">
    <property type="protein sequence ID" value="ARU59365.1"/>
    <property type="molecule type" value="Genomic_DNA"/>
</dbReference>
<evidence type="ECO:0000313" key="6">
    <source>
        <dbReference type="EMBL" id="ARU59365.1"/>
    </source>
</evidence>
<dbReference type="KEGG" id="ome:OLMES_5385"/>
<dbReference type="Pfam" id="PF00126">
    <property type="entry name" value="HTH_1"/>
    <property type="match status" value="1"/>
</dbReference>
<proteinExistence type="inferred from homology"/>
<feature type="domain" description="HTH lysR-type" evidence="5">
    <location>
        <begin position="4"/>
        <end position="61"/>
    </location>
</feature>
<dbReference type="AlphaFoldDB" id="A0A1Y0IIL2"/>
<dbReference type="PANTHER" id="PTHR30126">
    <property type="entry name" value="HTH-TYPE TRANSCRIPTIONAL REGULATOR"/>
    <property type="match status" value="1"/>
</dbReference>
<keyword evidence="2" id="KW-0805">Transcription regulation</keyword>
<dbReference type="SUPFAM" id="SSF46785">
    <property type="entry name" value="Winged helix' DNA-binding domain"/>
    <property type="match status" value="1"/>
</dbReference>
<reference evidence="6 7" key="1">
    <citation type="submission" date="2017-05" db="EMBL/GenBank/DDBJ databases">
        <title>Genomic insights into alkan degradation activity of Oleiphilus messinensis.</title>
        <authorList>
            <person name="Kozyavkin S.A."/>
            <person name="Slesarev A.I."/>
            <person name="Golyshin P.N."/>
            <person name="Korzhenkov A."/>
            <person name="Golyshina O.N."/>
            <person name="Toshchakov S.V."/>
        </authorList>
    </citation>
    <scope>NUCLEOTIDE SEQUENCE [LARGE SCALE GENOMIC DNA]</scope>
    <source>
        <strain evidence="6 7">ME102</strain>
    </source>
</reference>
<comment type="similarity">
    <text evidence="1">Belongs to the LysR transcriptional regulatory family.</text>
</comment>
<dbReference type="PRINTS" id="PR00039">
    <property type="entry name" value="HTHLYSR"/>
</dbReference>
<keyword evidence="3" id="KW-0238">DNA-binding</keyword>
<evidence type="ECO:0000313" key="7">
    <source>
        <dbReference type="Proteomes" id="UP000196027"/>
    </source>
</evidence>
<dbReference type="PROSITE" id="PS50931">
    <property type="entry name" value="HTH_LYSR"/>
    <property type="match status" value="1"/>
</dbReference>
<dbReference type="Proteomes" id="UP000196027">
    <property type="component" value="Chromosome"/>
</dbReference>
<dbReference type="FunFam" id="1.10.10.10:FF:000001">
    <property type="entry name" value="LysR family transcriptional regulator"/>
    <property type="match status" value="1"/>
</dbReference>
<dbReference type="GO" id="GO:0003700">
    <property type="term" value="F:DNA-binding transcription factor activity"/>
    <property type="evidence" value="ECO:0007669"/>
    <property type="project" value="InterPro"/>
</dbReference>
<sequence length="297" mass="33622">MLRLEIKHFRLVCAIAENTSLTRAAEQLCVSQPALSKQLLELEDTLGFPLFQRTKKAMLLTEAGKEFHRNARRILADVVALQEQLNLYQSGHHGRLKVAVDKVHEASWLPAVLSCYREIHPNIIVELKQANPLLDSVRNKEVDVAIVGEAITDRNLRYTPLMQDEMVAVFAPTHPFTGKSHLSIPDLNGIDLIYTFELESSYLYQRYLRPGNIRLGSFQHIENLNALLTILESGERVSILPRRIVASAVADGKLRYCPIGRDRFCFQWYAASLKYCEEPILMDFLSCLTDAVTTLGS</sequence>
<gene>
    <name evidence="6" type="ORF">OLMES_5385</name>
</gene>
<dbReference type="SUPFAM" id="SSF53850">
    <property type="entry name" value="Periplasmic binding protein-like II"/>
    <property type="match status" value="1"/>
</dbReference>
<dbReference type="CDD" id="cd05466">
    <property type="entry name" value="PBP2_LTTR_substrate"/>
    <property type="match status" value="1"/>
</dbReference>
<name>A0A1Y0IIL2_9GAMM</name>
<dbReference type="Gene3D" id="3.40.190.10">
    <property type="entry name" value="Periplasmic binding protein-like II"/>
    <property type="match status" value="2"/>
</dbReference>
<dbReference type="InterPro" id="IPR036388">
    <property type="entry name" value="WH-like_DNA-bd_sf"/>
</dbReference>
<protein>
    <submittedName>
        <fullName evidence="6">Transcriptional regulator</fullName>
    </submittedName>
</protein>
<keyword evidence="4" id="KW-0804">Transcription</keyword>
<evidence type="ECO:0000259" key="5">
    <source>
        <dbReference type="PROSITE" id="PS50931"/>
    </source>
</evidence>
<evidence type="ECO:0000256" key="1">
    <source>
        <dbReference type="ARBA" id="ARBA00009437"/>
    </source>
</evidence>
<evidence type="ECO:0000256" key="4">
    <source>
        <dbReference type="ARBA" id="ARBA00023163"/>
    </source>
</evidence>
<organism evidence="6 7">
    <name type="scientific">Oleiphilus messinensis</name>
    <dbReference type="NCBI Taxonomy" id="141451"/>
    <lineage>
        <taxon>Bacteria</taxon>
        <taxon>Pseudomonadati</taxon>
        <taxon>Pseudomonadota</taxon>
        <taxon>Gammaproteobacteria</taxon>
        <taxon>Oceanospirillales</taxon>
        <taxon>Oleiphilaceae</taxon>
        <taxon>Oleiphilus</taxon>
    </lineage>
</organism>
<dbReference type="InterPro" id="IPR005119">
    <property type="entry name" value="LysR_subst-bd"/>
</dbReference>
<keyword evidence="7" id="KW-1185">Reference proteome</keyword>
<evidence type="ECO:0000256" key="2">
    <source>
        <dbReference type="ARBA" id="ARBA00023015"/>
    </source>
</evidence>
<dbReference type="RefSeq" id="WP_087464046.1">
    <property type="nucleotide sequence ID" value="NZ_CP021425.1"/>
</dbReference>
<evidence type="ECO:0000256" key="3">
    <source>
        <dbReference type="ARBA" id="ARBA00023125"/>
    </source>
</evidence>
<dbReference type="InterPro" id="IPR000847">
    <property type="entry name" value="LysR_HTH_N"/>
</dbReference>
<dbReference type="OrthoDB" id="8437302at2"/>
<dbReference type="PANTHER" id="PTHR30126:SF40">
    <property type="entry name" value="HTH-TYPE TRANSCRIPTIONAL REGULATOR GLTR"/>
    <property type="match status" value="1"/>
</dbReference>
<dbReference type="Pfam" id="PF03466">
    <property type="entry name" value="LysR_substrate"/>
    <property type="match status" value="1"/>
</dbReference>
<accession>A0A1Y0IIL2</accession>
<dbReference type="GO" id="GO:0000976">
    <property type="term" value="F:transcription cis-regulatory region binding"/>
    <property type="evidence" value="ECO:0007669"/>
    <property type="project" value="TreeGrafter"/>
</dbReference>